<keyword evidence="2" id="KW-1185">Reference proteome</keyword>
<evidence type="ECO:0000313" key="1">
    <source>
        <dbReference type="EMBL" id="BAC73491.1"/>
    </source>
</evidence>
<accession>Q82BC6</accession>
<dbReference type="EMBL" id="BA000030">
    <property type="protein sequence ID" value="BAC73491.1"/>
    <property type="molecule type" value="Genomic_DNA"/>
</dbReference>
<dbReference type="Proteomes" id="UP000000428">
    <property type="component" value="Chromosome"/>
</dbReference>
<gene>
    <name evidence="1" type="ORF">SAVERM_5779</name>
</gene>
<dbReference type="eggNOG" id="ENOG5032G6U">
    <property type="taxonomic scope" value="Bacteria"/>
</dbReference>
<dbReference type="KEGG" id="sma:SAVERM_5779"/>
<evidence type="ECO:0000313" key="2">
    <source>
        <dbReference type="Proteomes" id="UP000000428"/>
    </source>
</evidence>
<proteinExistence type="predicted"/>
<reference evidence="1 2" key="3">
    <citation type="journal article" date="2014" name="J. Ind. Microbiol. Biotechnol.">
        <title>Genome mining of the Streptomyces avermitilis genome and development of genome-minimized hosts for heterologous expression of biosynthetic gene clusters.</title>
        <authorList>
            <person name="Ikeda H."/>
            <person name="Shin-ya K."/>
            <person name="Omura S."/>
        </authorList>
    </citation>
    <scope>NUCLEOTIDE SEQUENCE [LARGE SCALE GENOMIC DNA]</scope>
    <source>
        <strain evidence="2">ATCC 31267 / DSM 46492 / JCM 5070 / NBRC 14893 / NCIMB 12804 / NRRL 8165 / MA-4680</strain>
    </source>
</reference>
<name>Q82BC6_STRAW</name>
<reference evidence="1 2" key="2">
    <citation type="journal article" date="2003" name="Nat. Biotechnol.">
        <title>Complete genome sequence and comparative analysis of the industrial microorganism Streptomyces avermitilis.</title>
        <authorList>
            <person name="Ikeda H."/>
            <person name="Ishikawa J."/>
            <person name="Hanamoto A."/>
            <person name="Shinose M."/>
            <person name="Kikuchi H."/>
            <person name="Shiba T."/>
            <person name="Sakaki Y."/>
            <person name="Hattori M."/>
            <person name="Omura S."/>
        </authorList>
    </citation>
    <scope>NUCLEOTIDE SEQUENCE [LARGE SCALE GENOMIC DNA]</scope>
    <source>
        <strain evidence="2">ATCC 31267 / DSM 46492 / JCM 5070 / NBRC 14893 / NCIMB 12804 / NRRL 8165 / MA-4680</strain>
    </source>
</reference>
<organism evidence="1 2">
    <name type="scientific">Streptomyces avermitilis (strain ATCC 31267 / DSM 46492 / JCM 5070 / NBRC 14893 / NCIMB 12804 / NRRL 8165 / MA-4680)</name>
    <dbReference type="NCBI Taxonomy" id="227882"/>
    <lineage>
        <taxon>Bacteria</taxon>
        <taxon>Bacillati</taxon>
        <taxon>Actinomycetota</taxon>
        <taxon>Actinomycetes</taxon>
        <taxon>Kitasatosporales</taxon>
        <taxon>Streptomycetaceae</taxon>
        <taxon>Streptomyces</taxon>
    </lineage>
</organism>
<dbReference type="AlphaFoldDB" id="Q82BC6"/>
<reference evidence="1 2" key="1">
    <citation type="journal article" date="2001" name="Proc. Natl. Acad. Sci. U.S.A.">
        <title>Genome sequence of an industrial microorganism Streptomyces avermitilis: deducing the ability of producing secondary metabolites.</title>
        <authorList>
            <person name="Omura S."/>
            <person name="Ikeda H."/>
            <person name="Ishikawa J."/>
            <person name="Hanamoto A."/>
            <person name="Takahashi C."/>
            <person name="Shinose M."/>
            <person name="Takahashi Y."/>
            <person name="Horikawa H."/>
            <person name="Nakazawa H."/>
            <person name="Osonoe T."/>
            <person name="Kikuchi H."/>
            <person name="Shiba T."/>
            <person name="Sakaki Y."/>
            <person name="Hattori M."/>
        </authorList>
    </citation>
    <scope>NUCLEOTIDE SEQUENCE [LARGE SCALE GENOMIC DNA]</scope>
    <source>
        <strain evidence="2">ATCC 31267 / DSM 46492 / JCM 5070 / NBRC 14893 / NCIMB 12804 / NRRL 8165 / MA-4680</strain>
    </source>
</reference>
<sequence length="320" mass="32536">MAGRPRARMPGWCLPGGPDGACWTRHRARRGDPMSPIPSLPSRDDVVRMARSTTDITGQLLDTAGNITKIAINTFDPRDGSGAEALRVLRQTTAELAEASASPQAQEAFYRIVDTLTRLGTSGAPLAVHPVSEPAQALLAALGDTLLPVLDAVEPAVREASAALGELVDATSPLLPAAAGAAAGTLLALTPLIRAAADVLRDSSPELRRVADALTAALTPLLPLQVALAERAAAAGAGVVRAALPPLADLTEAAATTAKAARPLLIAGEERLVAGLEQIQPLLVATASRTGRAARAVAVRVSAAVSPAADQGVVVAVTPV</sequence>
<dbReference type="HOGENOM" id="CLU_969481_0_0_11"/>
<protein>
    <submittedName>
        <fullName evidence="1">Uncharacterized protein</fullName>
    </submittedName>
</protein>